<dbReference type="RefSeq" id="WP_343333690.1">
    <property type="nucleotide sequence ID" value="NZ_JAPOHD010000027.1"/>
</dbReference>
<comment type="caution">
    <text evidence="4">The sequence shown here is derived from an EMBL/GenBank/DDBJ whole genome shotgun (WGS) entry which is preliminary data.</text>
</comment>
<dbReference type="Gene3D" id="2.60.40.10">
    <property type="entry name" value="Immunoglobulins"/>
    <property type="match status" value="1"/>
</dbReference>
<proteinExistence type="predicted"/>
<gene>
    <name evidence="4" type="ORF">OU798_13475</name>
</gene>
<evidence type="ECO:0000313" key="4">
    <source>
        <dbReference type="EMBL" id="MCY1721360.1"/>
    </source>
</evidence>
<feature type="domain" description="Sialate O-acetylesterase" evidence="3">
    <location>
        <begin position="108"/>
        <end position="217"/>
    </location>
</feature>
<dbReference type="Pfam" id="PF03629">
    <property type="entry name" value="SASA"/>
    <property type="match status" value="2"/>
</dbReference>
<dbReference type="GO" id="GO:0001681">
    <property type="term" value="F:sialate O-acetylesterase activity"/>
    <property type="evidence" value="ECO:0007669"/>
    <property type="project" value="InterPro"/>
</dbReference>
<dbReference type="GO" id="GO:0005975">
    <property type="term" value="P:carbohydrate metabolic process"/>
    <property type="evidence" value="ECO:0007669"/>
    <property type="project" value="InterPro"/>
</dbReference>
<evidence type="ECO:0000256" key="1">
    <source>
        <dbReference type="ARBA" id="ARBA00022801"/>
    </source>
</evidence>
<dbReference type="InterPro" id="IPR039329">
    <property type="entry name" value="SIAE"/>
</dbReference>
<dbReference type="InterPro" id="IPR008979">
    <property type="entry name" value="Galactose-bd-like_sf"/>
</dbReference>
<organism evidence="4 5">
    <name type="scientific">Draconibacterium aestuarii</name>
    <dbReference type="NCBI Taxonomy" id="2998507"/>
    <lineage>
        <taxon>Bacteria</taxon>
        <taxon>Pseudomonadati</taxon>
        <taxon>Bacteroidota</taxon>
        <taxon>Bacteroidia</taxon>
        <taxon>Marinilabiliales</taxon>
        <taxon>Prolixibacteraceae</taxon>
        <taxon>Draconibacterium</taxon>
    </lineage>
</organism>
<dbReference type="AlphaFoldDB" id="A0A9X3F6U7"/>
<feature type="domain" description="Sialate O-acetylesterase" evidence="3">
    <location>
        <begin position="435"/>
        <end position="543"/>
    </location>
</feature>
<dbReference type="InterPro" id="IPR013783">
    <property type="entry name" value="Ig-like_fold"/>
</dbReference>
<reference evidence="4" key="1">
    <citation type="submission" date="2022-11" db="EMBL/GenBank/DDBJ databases">
        <title>Marilongibacter aestuarii gen. nov., sp. nov., isolated from tidal flat sediment.</title>
        <authorList>
            <person name="Jiayan W."/>
        </authorList>
    </citation>
    <scope>NUCLEOTIDE SEQUENCE</scope>
    <source>
        <strain evidence="4">Z1-6</strain>
    </source>
</reference>
<dbReference type="SUPFAM" id="SSF49785">
    <property type="entry name" value="Galactose-binding domain-like"/>
    <property type="match status" value="1"/>
</dbReference>
<keyword evidence="5" id="KW-1185">Reference proteome</keyword>
<sequence length="660" mass="73269">MNVHKLVLFLLFVSALASCTKTTFIETPVLFTDHMVLQQNAAVKIWGKSDAGAEITITGSWGEQVSCTTGKNGEWMAELPTIEAGGPYEVTLSSGDITKTFGDVLLGEVWICSGQSNMEMPVIGNWAQLDNAEEEAANANYPSIRLFTVERNIAFAPIDTMSTIGWEECDPTTINKFSATAYFFGREIHRKLNVPVGLIHSSWGGTVAEAWTSKNSLLEMGDFDATLEHISHMDGSQESLIKQYEVETEQMNLEIKKADIGLDNDKALFAAEDLDDSDWTKIDLPTLWEATSLGNYDGSTWFRKEVTLTPALAKSKLTLQYGAPDDYDEAWFNGVKVGENKAWAELRQYEIPAGLAKEGKNVMTIRVYDNTGAGGFMGEVKDFQLVSDNGKNLPIAKNWLAKKGFDFKDIKTIPVSLTDPNQPTVLFNAMINPLLQYTIKGAIWYQGESNAGRAYQYRKLFQTMITDWRQQWNIGDFPFYFVQLANYQPRNAQPVDDTWAELREAQTMALSLPNTGMAVAIDIGNPLDIHPGNKQEVGRRLALNALAKTYNKEVAYSGPMYKNIEVKNNTIEISFSDIEGELSTSDNKNPEGFAIAGADKKFVWANAQIEGDKVIVSSPKVINPVAVRYAWSSNPACNLIDSSELPTSPFRTDNWKGITE</sequence>
<dbReference type="EMBL" id="JAPOHD010000027">
    <property type="protein sequence ID" value="MCY1721360.1"/>
    <property type="molecule type" value="Genomic_DNA"/>
</dbReference>
<dbReference type="SUPFAM" id="SSF52266">
    <property type="entry name" value="SGNH hydrolase"/>
    <property type="match status" value="1"/>
</dbReference>
<dbReference type="Proteomes" id="UP001145087">
    <property type="component" value="Unassembled WGS sequence"/>
</dbReference>
<name>A0A9X3F6U7_9BACT</name>
<feature type="signal peptide" evidence="2">
    <location>
        <begin position="1"/>
        <end position="17"/>
    </location>
</feature>
<dbReference type="PANTHER" id="PTHR22901">
    <property type="entry name" value="SIALATE O-ACETYLESTERASE"/>
    <property type="match status" value="1"/>
</dbReference>
<dbReference type="Gene3D" id="3.40.50.1110">
    <property type="entry name" value="SGNH hydrolase"/>
    <property type="match status" value="2"/>
</dbReference>
<keyword evidence="1" id="KW-0378">Hydrolase</keyword>
<evidence type="ECO:0000256" key="2">
    <source>
        <dbReference type="SAM" id="SignalP"/>
    </source>
</evidence>
<evidence type="ECO:0000259" key="3">
    <source>
        <dbReference type="Pfam" id="PF03629"/>
    </source>
</evidence>
<keyword evidence="2" id="KW-0732">Signal</keyword>
<feature type="chain" id="PRO_5040932563" evidence="2">
    <location>
        <begin position="18"/>
        <end position="660"/>
    </location>
</feature>
<dbReference type="PANTHER" id="PTHR22901:SF0">
    <property type="entry name" value="SIALATE O-ACETYLESTERASE"/>
    <property type="match status" value="1"/>
</dbReference>
<protein>
    <submittedName>
        <fullName evidence="4">Sialate O-acetylesterase</fullName>
    </submittedName>
</protein>
<dbReference type="PROSITE" id="PS51257">
    <property type="entry name" value="PROKAR_LIPOPROTEIN"/>
    <property type="match status" value="1"/>
</dbReference>
<dbReference type="InterPro" id="IPR005181">
    <property type="entry name" value="SASA"/>
</dbReference>
<dbReference type="InterPro" id="IPR036514">
    <property type="entry name" value="SGNH_hydro_sf"/>
</dbReference>
<evidence type="ECO:0000313" key="5">
    <source>
        <dbReference type="Proteomes" id="UP001145087"/>
    </source>
</evidence>
<accession>A0A9X3F6U7</accession>
<dbReference type="GO" id="GO:0004553">
    <property type="term" value="F:hydrolase activity, hydrolyzing O-glycosyl compounds"/>
    <property type="evidence" value="ECO:0007669"/>
    <property type="project" value="InterPro"/>
</dbReference>